<protein>
    <submittedName>
        <fullName evidence="1">Uncharacterized protein</fullName>
    </submittedName>
</protein>
<reference evidence="1" key="2">
    <citation type="journal article" date="2015" name="Fish Shellfish Immunol.">
        <title>Early steps in the European eel (Anguilla anguilla)-Vibrio vulnificus interaction in the gills: Role of the RtxA13 toxin.</title>
        <authorList>
            <person name="Callol A."/>
            <person name="Pajuelo D."/>
            <person name="Ebbesson L."/>
            <person name="Teles M."/>
            <person name="MacKenzie S."/>
            <person name="Amaro C."/>
        </authorList>
    </citation>
    <scope>NUCLEOTIDE SEQUENCE</scope>
</reference>
<proteinExistence type="predicted"/>
<name>A0A0E9T0T3_ANGAN</name>
<reference evidence="1" key="1">
    <citation type="submission" date="2014-11" db="EMBL/GenBank/DDBJ databases">
        <authorList>
            <person name="Amaro Gonzalez C."/>
        </authorList>
    </citation>
    <scope>NUCLEOTIDE SEQUENCE</scope>
</reference>
<sequence>MQINPHQPVFPLRG</sequence>
<dbReference type="EMBL" id="GBXM01062037">
    <property type="protein sequence ID" value="JAH46540.1"/>
    <property type="molecule type" value="Transcribed_RNA"/>
</dbReference>
<evidence type="ECO:0000313" key="1">
    <source>
        <dbReference type="EMBL" id="JAH46540.1"/>
    </source>
</evidence>
<organism evidence="1">
    <name type="scientific">Anguilla anguilla</name>
    <name type="common">European freshwater eel</name>
    <name type="synonym">Muraena anguilla</name>
    <dbReference type="NCBI Taxonomy" id="7936"/>
    <lineage>
        <taxon>Eukaryota</taxon>
        <taxon>Metazoa</taxon>
        <taxon>Chordata</taxon>
        <taxon>Craniata</taxon>
        <taxon>Vertebrata</taxon>
        <taxon>Euteleostomi</taxon>
        <taxon>Actinopterygii</taxon>
        <taxon>Neopterygii</taxon>
        <taxon>Teleostei</taxon>
        <taxon>Anguilliformes</taxon>
        <taxon>Anguillidae</taxon>
        <taxon>Anguilla</taxon>
    </lineage>
</organism>
<accession>A0A0E9T0T3</accession>